<dbReference type="EMBL" id="MQVX01000001">
    <property type="protein sequence ID" value="PQJ15882.1"/>
    <property type="molecule type" value="Genomic_DNA"/>
</dbReference>
<evidence type="ECO:0000313" key="3">
    <source>
        <dbReference type="Proteomes" id="UP000239366"/>
    </source>
</evidence>
<dbReference type="OrthoDB" id="1449378at2"/>
<dbReference type="Proteomes" id="UP000239366">
    <property type="component" value="Unassembled WGS sequence"/>
</dbReference>
<dbReference type="AlphaFoldDB" id="A0A2S7T7H6"/>
<reference evidence="3" key="1">
    <citation type="submission" date="2016-11" db="EMBL/GenBank/DDBJ databases">
        <title>Trade-off between light-utilization and light-protection in marine flavobacteria.</title>
        <authorList>
            <person name="Kumagai Y."/>
            <person name="Yoshizawa S."/>
            <person name="Kogure K."/>
        </authorList>
    </citation>
    <scope>NUCLEOTIDE SEQUENCE [LARGE SCALE GENOMIC DNA]</scope>
    <source>
        <strain evidence="3">SG-18</strain>
    </source>
</reference>
<evidence type="ECO:0000313" key="2">
    <source>
        <dbReference type="EMBL" id="PQJ15882.1"/>
    </source>
</evidence>
<keyword evidence="3" id="KW-1185">Reference proteome</keyword>
<accession>A0A2S7T7H6</accession>
<gene>
    <name evidence="2" type="ORF">BST99_09230</name>
</gene>
<feature type="transmembrane region" description="Helical" evidence="1">
    <location>
        <begin position="42"/>
        <end position="61"/>
    </location>
</feature>
<feature type="transmembrane region" description="Helical" evidence="1">
    <location>
        <begin position="73"/>
        <end position="91"/>
    </location>
</feature>
<sequence length="146" mass="15210">MYRIIKIALIALGIVSAVLWVQLPSADDPGALDSTSMGFMFFIMYGMLALAAVSALFFGLTKMITTPGGLKKALFSFAGLAVLTIAGYAMAGGEQAVVDAVADERGLEVTTGTVKAIGTLLNVFFGMVAIAILLMVVPGFKRALGR</sequence>
<evidence type="ECO:0000256" key="1">
    <source>
        <dbReference type="SAM" id="Phobius"/>
    </source>
</evidence>
<feature type="transmembrane region" description="Helical" evidence="1">
    <location>
        <begin position="116"/>
        <end position="137"/>
    </location>
</feature>
<protein>
    <submittedName>
        <fullName evidence="2">Uncharacterized protein</fullName>
    </submittedName>
</protein>
<comment type="caution">
    <text evidence="2">The sequence shown here is derived from an EMBL/GenBank/DDBJ whole genome shotgun (WGS) entry which is preliminary data.</text>
</comment>
<proteinExistence type="predicted"/>
<organism evidence="2 3">
    <name type="scientific">Aureicoccus marinus</name>
    <dbReference type="NCBI Taxonomy" id="754435"/>
    <lineage>
        <taxon>Bacteria</taxon>
        <taxon>Pseudomonadati</taxon>
        <taxon>Bacteroidota</taxon>
        <taxon>Flavobacteriia</taxon>
        <taxon>Flavobacteriales</taxon>
        <taxon>Flavobacteriaceae</taxon>
        <taxon>Aureicoccus</taxon>
    </lineage>
</organism>
<keyword evidence="1" id="KW-0472">Membrane</keyword>
<keyword evidence="1" id="KW-0812">Transmembrane</keyword>
<keyword evidence="1" id="KW-1133">Transmembrane helix</keyword>
<dbReference type="RefSeq" id="WP_105001546.1">
    <property type="nucleotide sequence ID" value="NZ_MQVX01000001.1"/>
</dbReference>
<name>A0A2S7T7H6_9FLAO</name>